<evidence type="ECO:0000313" key="2">
    <source>
        <dbReference type="EMBL" id="GIM01897.1"/>
    </source>
</evidence>
<sequence length="174" mass="18276">MAGYDLQETKDIITSVKDSTQPDSNSARGLEPPSESQPLADPDGSPHLNSDFTESVETNPSYDMALLLGEGALARALQGNAEPFPQLPETEEERDAFEADFQRALQDLAASRAATSTFTSNCQPEHGAPSAPEEPLNVGPSAKAAATSAALIPEDPSLRATLNPSPEPAEEATT</sequence>
<gene>
    <name evidence="2" type="ORF">Vretimale_6679</name>
</gene>
<evidence type="ECO:0000256" key="1">
    <source>
        <dbReference type="SAM" id="MobiDB-lite"/>
    </source>
</evidence>
<feature type="compositionally biased region" description="Polar residues" evidence="1">
    <location>
        <begin position="47"/>
        <end position="57"/>
    </location>
</feature>
<protein>
    <submittedName>
        <fullName evidence="2">Uncharacterized protein</fullName>
    </submittedName>
</protein>
<feature type="compositionally biased region" description="Low complexity" evidence="1">
    <location>
        <begin position="141"/>
        <end position="150"/>
    </location>
</feature>
<comment type="caution">
    <text evidence="2">The sequence shown here is derived from an EMBL/GenBank/DDBJ whole genome shotgun (WGS) entry which is preliminary data.</text>
</comment>
<name>A0A8J4CA55_9CHLO</name>
<feature type="compositionally biased region" description="Polar residues" evidence="1">
    <location>
        <begin position="16"/>
        <end position="27"/>
    </location>
</feature>
<dbReference type="Proteomes" id="UP000722791">
    <property type="component" value="Unassembled WGS sequence"/>
</dbReference>
<feature type="region of interest" description="Disordered" evidence="1">
    <location>
        <begin position="1"/>
        <end position="57"/>
    </location>
</feature>
<evidence type="ECO:0000313" key="3">
    <source>
        <dbReference type="Proteomes" id="UP000722791"/>
    </source>
</evidence>
<dbReference type="AlphaFoldDB" id="A0A8J4CA55"/>
<dbReference type="EMBL" id="BNCQ01000010">
    <property type="protein sequence ID" value="GIM01897.1"/>
    <property type="molecule type" value="Genomic_DNA"/>
</dbReference>
<feature type="region of interest" description="Disordered" evidence="1">
    <location>
        <begin position="111"/>
        <end position="174"/>
    </location>
</feature>
<reference evidence="2" key="1">
    <citation type="journal article" date="2021" name="Proc. Natl. Acad. Sci. U.S.A.">
        <title>Three genomes in the algal genus Volvox reveal the fate of a haploid sex-determining region after a transition to homothallism.</title>
        <authorList>
            <person name="Yamamoto K."/>
            <person name="Hamaji T."/>
            <person name="Kawai-Toyooka H."/>
            <person name="Matsuzaki R."/>
            <person name="Takahashi F."/>
            <person name="Nishimura Y."/>
            <person name="Kawachi M."/>
            <person name="Noguchi H."/>
            <person name="Minakuchi Y."/>
            <person name="Umen J.G."/>
            <person name="Toyoda A."/>
            <person name="Nozaki H."/>
        </authorList>
    </citation>
    <scope>NUCLEOTIDE SEQUENCE</scope>
    <source>
        <strain evidence="2">NIES-3785</strain>
    </source>
</reference>
<organism evidence="2 3">
    <name type="scientific">Volvox reticuliferus</name>
    <dbReference type="NCBI Taxonomy" id="1737510"/>
    <lineage>
        <taxon>Eukaryota</taxon>
        <taxon>Viridiplantae</taxon>
        <taxon>Chlorophyta</taxon>
        <taxon>core chlorophytes</taxon>
        <taxon>Chlorophyceae</taxon>
        <taxon>CS clade</taxon>
        <taxon>Chlamydomonadales</taxon>
        <taxon>Volvocaceae</taxon>
        <taxon>Volvox</taxon>
    </lineage>
</organism>
<dbReference type="OrthoDB" id="10608141at2759"/>
<proteinExistence type="predicted"/>
<feature type="compositionally biased region" description="Low complexity" evidence="1">
    <location>
        <begin position="111"/>
        <end position="120"/>
    </location>
</feature>
<accession>A0A8J4CA55</accession>